<dbReference type="InterPro" id="IPR032362">
    <property type="entry name" value="Ferlin_C"/>
</dbReference>
<feature type="domain" description="C2" evidence="15">
    <location>
        <begin position="1102"/>
        <end position="1230"/>
    </location>
</feature>
<dbReference type="Pfam" id="PF16165">
    <property type="entry name" value="Ferlin_C"/>
    <property type="match status" value="1"/>
</dbReference>
<sequence length="2040" mass="231032">MSLKVLVERASNLKNVEVIGKSDPYTLVEFKGESQKTKHVDDELNPTWNEALSFDLKGKPLTASDEITFIVRDYDKVGTGKFMGQAKVQLGGMISGAKEMKKSLNLTDKKDNPLEGKLDVTITYIPPAGASGDAGGADGAGGEGGAEEAGGGEEGGTAEGGGAKKSRKATGLPSTSGKTYSTKPQDFQVRVRVQEARQLTGSNISPLCKVSCANQTQVTSVKPSTNAPFWGQTFFFNFHESPAKLFEESLCFGVYNSRKMRSDAHIGSFELDLAAVYESPNHAIMHKWLLLGEPEDPLAGAKGYLKIATVILGPGDEAPSLKPKEDSEEEDIEANILRPAGVQLRPAVFHFSLFNGEDYPRMDTDAFSGVKKFFGSDEEKEFVDPFTVVQFAGKEVKSSVKKGTDHPEWYEEMKLAVQFPSMCDKLAITVYDWDKISKNDPVGTAFININDVSALREGEDGYLPTFGPTFVNLYGSPREFSALGDKYEALNLGKGEGAAYRGRVFCELSTQLTDEPQESGITPISDDNKQRVQKFLRRRKFMLHAAFYQANMVDVTDAAVSFEVSIGNFGNNLDETIGPSASTTCPANAVFDGCYYNFLPWGDSKPCVMVDSQWEDISYRLYAVNMLSRIYDDLEYGIEGIEMSLKVDMEEQDLANTVITCLDELILNCSTKLPEWHEACTPINELDKKIKQLREDDIKSIVEQATKLREEATTVEEVIPELKRYLLMLKNLITEPQNSMPDVIIWMIAGDKRVAYFRIPAYDLLYSEEELYRGRYCGVTRTIQLKVPMLKTEDKSEHWKIPAQVRLSLWLGLEKDQKNWLERSDEGRVIVVAETYENQASIAGSWSSRKPPLTRSPWTDFTGKMELPKDGFVPPEGWKWDGDWEVSPELSMLFTQDAGATHFTESVYYNETRTPATGWAAASVPYTDSTGEPKSSIDEYPLPDGWAWEDDAWQVDLNRPCDEDGFEYSVDAKVGNYVAVEKVYHMARRKRMTRKRVVSDPTKNVKEDLVAQIMSKKKDQRLSLLSSMTPAAAEGWEYALHFSSKFHSTKKTTDSVRRRRWHRRMVPLNPNIVVPGVFQFSKGKDESEEKKKKKDKKKKKENMACPRIFVKYETAKHWQLRAYIFQARNLLAGDQTGLSDPYVRVNFVTQSQKSERLEKTLCPQWDQTLIFEDLQLHGSPDSIMASPPPVTIEIFDWDQIGTDTFLGRCRTEPVVVLQPEHSKDVLLQWYRFDCNGKDGGELLAAFELILLEGQPARPPPPMRGKLYIVPDGIRPVLQPTAIEVLCWGVRNMKKYQLANVNSPSVEIDIGGNILHSDTISNVKRTPNFPKPLMYLKANLPKEALYMPPINIMVRDNRPFGRKPVVGTHVLNDISKFRVEPLYQPYDPLEKIPELARAGSPPLIHEDTGESKVYEPQTKKLKTMDLSELDANIDWYSKYYASRKMWNKCLDYKERGYDTFVYYKDELEKQEGYYMFMDFCSVFPLHRGRSTDDDDDTYSGDFKGTFRVYSLPEDPNAPQPLRYLETEVPKPDPVECIVRVYVIKATDLQPSDPSGLADPYVEILLGKHKVSSKDHYIPNNLNPEFGRMFQLNALIPVEKDLIIRVIDYDLLSRDDVIGETKIDLENRLLTRYRATCGLPQTYTVSGPNQWRDCQTPTQILDDFCTKNRLPLPKYSEPEAGGPMTCHIGEHFFNLSVFEKGLIPNPHLGIPKERLALAILNALPLVKEHVETRPLTSPLQPSIEQGRLELWVDIFPKSLGDPGPCFNITPRRPNEYVLRVIVWNTYDVILDETSITGERMSDIYVKGWLQGVEEREKTDVHYRSLNGEGNFNWRLIFPFQYIPAENELVVSKKEHFWSLDKTEKRMPAVLVLQVWDNDLFSPDDFLGTLELNLTHMPLPVKRDKDCTVAMIQTSQPKTKFINLFESKRAGGFWPFVDAPGPDMKLTGKLEAEMELLTKEEAELKPAGPGQDEPNANPHLDKPKRPETSFFWFTSPFKTCKFIICKRFKCILITIVCVFLAILLIALFIYAIPQLLARKMVGV</sequence>
<keyword evidence="10 14" id="KW-1133">Transmembrane helix</keyword>
<dbReference type="SMART" id="SM01200">
    <property type="entry name" value="FerA"/>
    <property type="match status" value="1"/>
</dbReference>
<gene>
    <name evidence="16" type="ORF">TR102393</name>
</gene>
<keyword evidence="12" id="KW-0968">Cytoplasmic vesicle</keyword>
<evidence type="ECO:0000259" key="15">
    <source>
        <dbReference type="PROSITE" id="PS50004"/>
    </source>
</evidence>
<dbReference type="InterPro" id="IPR000008">
    <property type="entry name" value="C2_dom"/>
</dbReference>
<feature type="domain" description="C2" evidence="15">
    <location>
        <begin position="1"/>
        <end position="104"/>
    </location>
</feature>
<dbReference type="CDD" id="cd04017">
    <property type="entry name" value="C2D_Ferlin"/>
    <property type="match status" value="1"/>
</dbReference>
<evidence type="ECO:0000256" key="2">
    <source>
        <dbReference type="ARBA" id="ARBA00004483"/>
    </source>
</evidence>
<feature type="domain" description="C2" evidence="15">
    <location>
        <begin position="328"/>
        <end position="462"/>
    </location>
</feature>
<keyword evidence="6" id="KW-0479">Metal-binding</keyword>
<comment type="similarity">
    <text evidence="3">Belongs to the ferlin family.</text>
</comment>
<dbReference type="PANTHER" id="PTHR12546">
    <property type="entry name" value="FER-1-LIKE"/>
    <property type="match status" value="1"/>
</dbReference>
<dbReference type="Gene3D" id="2.60.40.150">
    <property type="entry name" value="C2 domain"/>
    <property type="match status" value="6"/>
</dbReference>
<dbReference type="InterPro" id="IPR037725">
    <property type="entry name" value="C2F_Ferlin"/>
</dbReference>
<comment type="subcellular location">
    <subcellularLocation>
        <location evidence="1">Cell membrane</location>
        <topology evidence="1">Single-pass type II membrane protein</topology>
    </subcellularLocation>
    <subcellularLocation>
        <location evidence="2">Cytoplasmic vesicle membrane</location>
        <topology evidence="2">Single-pass type II membrane protein</topology>
    </subcellularLocation>
</comment>
<dbReference type="InterPro" id="IPR012561">
    <property type="entry name" value="Ferlin_B-domain"/>
</dbReference>
<evidence type="ECO:0000256" key="8">
    <source>
        <dbReference type="ARBA" id="ARBA00022837"/>
    </source>
</evidence>
<dbReference type="GO" id="GO:0030659">
    <property type="term" value="C:cytoplasmic vesicle membrane"/>
    <property type="evidence" value="ECO:0007669"/>
    <property type="project" value="UniProtKB-SubCell"/>
</dbReference>
<evidence type="ECO:0000256" key="12">
    <source>
        <dbReference type="ARBA" id="ARBA00023329"/>
    </source>
</evidence>
<dbReference type="InterPro" id="IPR006614">
    <property type="entry name" value="Peroxin/Ferlin"/>
</dbReference>
<evidence type="ECO:0000256" key="7">
    <source>
        <dbReference type="ARBA" id="ARBA00022737"/>
    </source>
</evidence>
<feature type="domain" description="C2" evidence="15">
    <location>
        <begin position="1517"/>
        <end position="1636"/>
    </location>
</feature>
<evidence type="ECO:0000256" key="10">
    <source>
        <dbReference type="ARBA" id="ARBA00022989"/>
    </source>
</evidence>
<dbReference type="PROSITE" id="PS50004">
    <property type="entry name" value="C2"/>
    <property type="match status" value="6"/>
</dbReference>
<feature type="region of interest" description="Disordered" evidence="13">
    <location>
        <begin position="128"/>
        <end position="182"/>
    </location>
</feature>
<keyword evidence="9" id="KW-0735">Signal-anchor</keyword>
<dbReference type="CDD" id="cd08374">
    <property type="entry name" value="C2F_Ferlin"/>
    <property type="match status" value="1"/>
</dbReference>
<dbReference type="SMART" id="SM01201">
    <property type="entry name" value="FerB"/>
    <property type="match status" value="1"/>
</dbReference>
<dbReference type="GO" id="GO:0046872">
    <property type="term" value="F:metal ion binding"/>
    <property type="evidence" value="ECO:0007669"/>
    <property type="project" value="UniProtKB-KW"/>
</dbReference>
<evidence type="ECO:0000256" key="3">
    <source>
        <dbReference type="ARBA" id="ARBA00007561"/>
    </source>
</evidence>
<evidence type="ECO:0000256" key="4">
    <source>
        <dbReference type="ARBA" id="ARBA00022475"/>
    </source>
</evidence>
<dbReference type="Pfam" id="PF00168">
    <property type="entry name" value="C2"/>
    <property type="match status" value="6"/>
</dbReference>
<evidence type="ECO:0000256" key="14">
    <source>
        <dbReference type="SAM" id="Phobius"/>
    </source>
</evidence>
<dbReference type="EMBL" id="GEEE01024446">
    <property type="protein sequence ID" value="JAP38779.1"/>
    <property type="molecule type" value="Transcribed_RNA"/>
</dbReference>
<dbReference type="SMART" id="SM00694">
    <property type="entry name" value="DysFC"/>
    <property type="match status" value="2"/>
</dbReference>
<dbReference type="Pfam" id="PF08151">
    <property type="entry name" value="FerI"/>
    <property type="match status" value="1"/>
</dbReference>
<feature type="region of interest" description="Disordered" evidence="13">
    <location>
        <begin position="1960"/>
        <end position="1979"/>
    </location>
</feature>
<keyword evidence="4" id="KW-1003">Cell membrane</keyword>
<evidence type="ECO:0000313" key="16">
    <source>
        <dbReference type="EMBL" id="JAP38779.1"/>
    </source>
</evidence>
<dbReference type="InterPro" id="IPR055072">
    <property type="entry name" value="Ferlin_DSRM"/>
</dbReference>
<organism evidence="16">
    <name type="scientific">Schistocephalus solidus</name>
    <name type="common">Tapeworm</name>
    <dbReference type="NCBI Taxonomy" id="70667"/>
    <lineage>
        <taxon>Eukaryota</taxon>
        <taxon>Metazoa</taxon>
        <taxon>Spiralia</taxon>
        <taxon>Lophotrochozoa</taxon>
        <taxon>Platyhelminthes</taxon>
        <taxon>Cestoda</taxon>
        <taxon>Eucestoda</taxon>
        <taxon>Diphyllobothriidea</taxon>
        <taxon>Diphyllobothriidae</taxon>
        <taxon>Schistocephalus</taxon>
    </lineage>
</organism>
<keyword evidence="5 14" id="KW-0812">Transmembrane</keyword>
<feature type="compositionally biased region" description="Polar residues" evidence="13">
    <location>
        <begin position="172"/>
        <end position="182"/>
    </location>
</feature>
<evidence type="ECO:0000256" key="1">
    <source>
        <dbReference type="ARBA" id="ARBA00004401"/>
    </source>
</evidence>
<keyword evidence="7" id="KW-0677">Repeat</keyword>
<reference evidence="16" key="1">
    <citation type="submission" date="2016-01" db="EMBL/GenBank/DDBJ databases">
        <title>Reference transcriptome for the parasite Schistocephalus solidus: insights into the molecular evolution of parasitism.</title>
        <authorList>
            <person name="Hebert F.O."/>
            <person name="Grambauer S."/>
            <person name="Barber I."/>
            <person name="Landry C.R."/>
            <person name="Aubin-Horth N."/>
        </authorList>
    </citation>
    <scope>NUCLEOTIDE SEQUENCE</scope>
</reference>
<dbReference type="InterPro" id="IPR037721">
    <property type="entry name" value="Ferlin"/>
</dbReference>
<dbReference type="SUPFAM" id="SSF49562">
    <property type="entry name" value="C2 domain (Calcium/lipid-binding domain, CaLB)"/>
    <property type="match status" value="7"/>
</dbReference>
<evidence type="ECO:0000256" key="5">
    <source>
        <dbReference type="ARBA" id="ARBA00022692"/>
    </source>
</evidence>
<keyword evidence="8" id="KW-0106">Calcium</keyword>
<keyword evidence="11 14" id="KW-0472">Membrane</keyword>
<proteinExistence type="inferred from homology"/>
<dbReference type="CDD" id="cd04011">
    <property type="entry name" value="C2B_Ferlin"/>
    <property type="match status" value="1"/>
</dbReference>
<feature type="domain" description="C2" evidence="15">
    <location>
        <begin position="169"/>
        <end position="289"/>
    </location>
</feature>
<feature type="compositionally biased region" description="Gly residues" evidence="13">
    <location>
        <begin position="132"/>
        <end position="163"/>
    </location>
</feature>
<dbReference type="GO" id="GO:0005886">
    <property type="term" value="C:plasma membrane"/>
    <property type="evidence" value="ECO:0007669"/>
    <property type="project" value="UniProtKB-SubCell"/>
</dbReference>
<dbReference type="CDD" id="cd04037">
    <property type="entry name" value="C2E_Ferlin"/>
    <property type="match status" value="1"/>
</dbReference>
<dbReference type="Pfam" id="PF08150">
    <property type="entry name" value="FerB"/>
    <property type="match status" value="1"/>
</dbReference>
<dbReference type="InterPro" id="IPR037724">
    <property type="entry name" value="C2E_Ferlin"/>
</dbReference>
<dbReference type="InterPro" id="IPR037722">
    <property type="entry name" value="C2C_Ferlin"/>
</dbReference>
<dbReference type="InterPro" id="IPR037720">
    <property type="entry name" value="C2B_Ferlin"/>
</dbReference>
<protein>
    <recommendedName>
        <fullName evidence="15">C2 domain-containing protein</fullName>
    </recommendedName>
</protein>
<dbReference type="InterPro" id="IPR012968">
    <property type="entry name" value="FerIin_dom"/>
</dbReference>
<dbReference type="SMART" id="SM01202">
    <property type="entry name" value="FerI"/>
    <property type="match status" value="1"/>
</dbReference>
<dbReference type="SMART" id="SM00693">
    <property type="entry name" value="DysFN"/>
    <property type="match status" value="2"/>
</dbReference>
<accession>A0A0X3NFI7</accession>
<dbReference type="CDD" id="cd04018">
    <property type="entry name" value="C2C_Ferlin"/>
    <property type="match status" value="1"/>
</dbReference>
<dbReference type="SMART" id="SM00239">
    <property type="entry name" value="C2"/>
    <property type="match status" value="6"/>
</dbReference>
<feature type="transmembrane region" description="Helical" evidence="14">
    <location>
        <begin position="2008"/>
        <end position="2029"/>
    </location>
</feature>
<dbReference type="InterPro" id="IPR012560">
    <property type="entry name" value="Ferlin_A-domain"/>
</dbReference>
<feature type="domain" description="C2" evidence="15">
    <location>
        <begin position="1756"/>
        <end position="1905"/>
    </location>
</feature>
<evidence type="ECO:0000256" key="9">
    <source>
        <dbReference type="ARBA" id="ARBA00022968"/>
    </source>
</evidence>
<dbReference type="Pfam" id="PF22901">
    <property type="entry name" value="dsrm_Ferlin"/>
    <property type="match status" value="1"/>
</dbReference>
<evidence type="ECO:0000256" key="11">
    <source>
        <dbReference type="ARBA" id="ARBA00023136"/>
    </source>
</evidence>
<evidence type="ECO:0000256" key="6">
    <source>
        <dbReference type="ARBA" id="ARBA00022723"/>
    </source>
</evidence>
<dbReference type="PANTHER" id="PTHR12546:SF33">
    <property type="entry name" value="SPERM VESICLE FUSION PROTEIN FER-1"/>
    <property type="match status" value="1"/>
</dbReference>
<dbReference type="InterPro" id="IPR037723">
    <property type="entry name" value="C2D_Ferlin"/>
</dbReference>
<name>A0A0X3NFI7_SCHSO</name>
<dbReference type="InterPro" id="IPR035892">
    <property type="entry name" value="C2_domain_sf"/>
</dbReference>
<dbReference type="Pfam" id="PF08165">
    <property type="entry name" value="FerA"/>
    <property type="match status" value="1"/>
</dbReference>
<evidence type="ECO:0000256" key="13">
    <source>
        <dbReference type="SAM" id="MobiDB-lite"/>
    </source>
</evidence>
<dbReference type="GO" id="GO:0007009">
    <property type="term" value="P:plasma membrane organization"/>
    <property type="evidence" value="ECO:0007669"/>
    <property type="project" value="TreeGrafter"/>
</dbReference>